<keyword evidence="4 7" id="KW-0369">Histidine metabolism</keyword>
<evidence type="ECO:0000256" key="7">
    <source>
        <dbReference type="HAMAP-Rule" id="MF_00372"/>
    </source>
</evidence>
<name>A0ABS0QJT3_THEVU</name>
<feature type="binding site" evidence="7">
    <location>
        <position position="257"/>
    </location>
    <ligand>
        <name>Fe(3+)</name>
        <dbReference type="ChEBI" id="CHEBI:29034"/>
    </ligand>
</feature>
<comment type="cofactor">
    <cofactor evidence="7">
        <name>Zn(2+)</name>
        <dbReference type="ChEBI" id="CHEBI:29105"/>
    </cofactor>
    <cofactor evidence="7">
        <name>Fe(3+)</name>
        <dbReference type="ChEBI" id="CHEBI:29034"/>
    </cofactor>
    <text evidence="7">Binds 1 zinc or iron ion per subunit.</text>
</comment>
<organism evidence="9 10">
    <name type="scientific">Thermoactinomyces vulgaris</name>
    <dbReference type="NCBI Taxonomy" id="2026"/>
    <lineage>
        <taxon>Bacteria</taxon>
        <taxon>Bacillati</taxon>
        <taxon>Bacillota</taxon>
        <taxon>Bacilli</taxon>
        <taxon>Bacillales</taxon>
        <taxon>Thermoactinomycetaceae</taxon>
        <taxon>Thermoactinomyces</taxon>
    </lineage>
</organism>
<dbReference type="Pfam" id="PF01979">
    <property type="entry name" value="Amidohydro_1"/>
    <property type="match status" value="1"/>
</dbReference>
<dbReference type="InterPro" id="IPR011059">
    <property type="entry name" value="Metal-dep_hydrolase_composite"/>
</dbReference>
<feature type="binding site" evidence="7">
    <location>
        <position position="96"/>
    </location>
    <ligand>
        <name>4-imidazolone-5-propanoate</name>
        <dbReference type="ChEBI" id="CHEBI:77893"/>
    </ligand>
</feature>
<dbReference type="Proteomes" id="UP000641910">
    <property type="component" value="Unassembled WGS sequence"/>
</dbReference>
<keyword evidence="6 7" id="KW-0408">Iron</keyword>
<dbReference type="EMBL" id="JAECVU010000008">
    <property type="protein sequence ID" value="MBH8589535.1"/>
    <property type="molecule type" value="Genomic_DNA"/>
</dbReference>
<dbReference type="SUPFAM" id="SSF51338">
    <property type="entry name" value="Composite domain of metallo-dependent hydrolases"/>
    <property type="match status" value="1"/>
</dbReference>
<dbReference type="CDD" id="cd01296">
    <property type="entry name" value="Imidazolone-5PH"/>
    <property type="match status" value="1"/>
</dbReference>
<evidence type="ECO:0000256" key="5">
    <source>
        <dbReference type="ARBA" id="ARBA00022833"/>
    </source>
</evidence>
<feature type="binding site" evidence="7">
    <location>
        <position position="159"/>
    </location>
    <ligand>
        <name>N-formimidoyl-L-glutamate</name>
        <dbReference type="ChEBI" id="CHEBI:58928"/>
    </ligand>
</feature>
<keyword evidence="10" id="KW-1185">Reference proteome</keyword>
<dbReference type="InterPro" id="IPR006680">
    <property type="entry name" value="Amidohydro-rel"/>
</dbReference>
<comment type="subcellular location">
    <subcellularLocation>
        <location evidence="7">Cytoplasm</location>
    </subcellularLocation>
</comment>
<dbReference type="Gene3D" id="2.30.40.10">
    <property type="entry name" value="Urease, subunit C, domain 1"/>
    <property type="match status" value="1"/>
</dbReference>
<dbReference type="InterPro" id="IPR032466">
    <property type="entry name" value="Metal_Hydrolase"/>
</dbReference>
<feature type="binding site" evidence="7">
    <location>
        <position position="87"/>
    </location>
    <ligand>
        <name>Fe(3+)</name>
        <dbReference type="ChEBI" id="CHEBI:29034"/>
    </ligand>
</feature>
<feature type="binding site" evidence="7">
    <location>
        <position position="333"/>
    </location>
    <ligand>
        <name>N-formimidoyl-L-glutamate</name>
        <dbReference type="ChEBI" id="CHEBI:58928"/>
    </ligand>
</feature>
<evidence type="ECO:0000256" key="6">
    <source>
        <dbReference type="ARBA" id="ARBA00023004"/>
    </source>
</evidence>
<comment type="function">
    <text evidence="7">Catalyzes the hydrolytic cleavage of the carbon-nitrogen bond in imidazolone-5-propanoate to yield N-formimidoyl-L-glutamate. It is the third step in the universal histidine degradation pathway.</text>
</comment>
<evidence type="ECO:0000256" key="4">
    <source>
        <dbReference type="ARBA" id="ARBA00022808"/>
    </source>
</evidence>
<dbReference type="RefSeq" id="WP_037992949.1">
    <property type="nucleotide sequence ID" value="NZ_CP036487.1"/>
</dbReference>
<comment type="caution">
    <text evidence="9">The sequence shown here is derived from an EMBL/GenBank/DDBJ whole genome shotgun (WGS) entry which is preliminary data.</text>
</comment>
<dbReference type="HAMAP" id="MF_00372">
    <property type="entry name" value="HutI"/>
    <property type="match status" value="1"/>
</dbReference>
<feature type="binding site" evidence="7">
    <location>
        <position position="192"/>
    </location>
    <ligand>
        <name>4-imidazolone-5-propanoate</name>
        <dbReference type="ChEBI" id="CHEBI:77893"/>
    </ligand>
</feature>
<evidence type="ECO:0000313" key="10">
    <source>
        <dbReference type="Proteomes" id="UP000641910"/>
    </source>
</evidence>
<comment type="similarity">
    <text evidence="7">Belongs to the metallo-dependent hydrolases superfamily. HutI family.</text>
</comment>
<feature type="binding site" evidence="7">
    <location>
        <position position="89"/>
    </location>
    <ligand>
        <name>Fe(3+)</name>
        <dbReference type="ChEBI" id="CHEBI:29034"/>
    </ligand>
</feature>
<reference evidence="9 10" key="1">
    <citation type="submission" date="2020-12" db="EMBL/GenBank/DDBJ databases">
        <title>WGS of Thermoactinomyces spp.</title>
        <authorList>
            <person name="Cheng K."/>
        </authorList>
    </citation>
    <scope>NUCLEOTIDE SEQUENCE [LARGE SCALE GENOMIC DNA]</scope>
    <source>
        <strain evidence="10">CICC 10650\ACCC 41061</strain>
    </source>
</reference>
<sequence>MEKWLITGANQLLTLQGAGKHPKTGKAMNDLGIIEDGAVAVEKDTIIAVGTRNEVESEARKRWGSWEKVNHWDATGKVIMPGLIDPHTHLVYAGSREDELNMRLNGKTYLEILEAGGGILSTTQRTRAASADELAEQAKARLDRFLKNGVTTVEAKSGYGLSLEHELKQLRVAKRLNEEHPVEIVSTFMGAHAIPKEYQQQPDAYVRLITDEMIPRVVSEHLAEFCDVFCERGVFTVGQSEMILRAAKAAGLIPKIHADEIEPTGGAELAARIGAISADHLLKASDEGIRALAKAKVVAVLLPGTAFFLMAPFADGRKMIDAGVPVALSTDCNPGSSPTESLLLMMNLACFHMKMTPAEVITAVTVNAAHAIGRADRIGSLEPGKQADLVVFDVPNYLHLTYHYGSNDVERVMKKGKWVV</sequence>
<feature type="binding site" evidence="7">
    <location>
        <position position="87"/>
    </location>
    <ligand>
        <name>Zn(2+)</name>
        <dbReference type="ChEBI" id="CHEBI:29105"/>
    </ligand>
</feature>
<feature type="binding site" evidence="7">
    <location>
        <position position="336"/>
    </location>
    <ligand>
        <name>4-imidazolone-5-propanoate</name>
        <dbReference type="ChEBI" id="CHEBI:77893"/>
    </ligand>
</feature>
<dbReference type="InterPro" id="IPR005920">
    <property type="entry name" value="HutI"/>
</dbReference>
<accession>A0ABS0QJT3</accession>
<feature type="binding site" evidence="7">
    <location>
        <position position="331"/>
    </location>
    <ligand>
        <name>Zn(2+)</name>
        <dbReference type="ChEBI" id="CHEBI:29105"/>
    </ligand>
</feature>
<evidence type="ECO:0000259" key="8">
    <source>
        <dbReference type="Pfam" id="PF01979"/>
    </source>
</evidence>
<evidence type="ECO:0000256" key="3">
    <source>
        <dbReference type="ARBA" id="ARBA00022801"/>
    </source>
</evidence>
<keyword evidence="3 7" id="KW-0378">Hydrolase</keyword>
<dbReference type="Gene3D" id="3.20.20.140">
    <property type="entry name" value="Metal-dependent hydrolases"/>
    <property type="match status" value="1"/>
</dbReference>
<protein>
    <recommendedName>
        <fullName evidence="1 7">Imidazolonepropionase</fullName>
        <ecNumber evidence="1 7">3.5.2.7</ecNumber>
    </recommendedName>
    <alternativeName>
        <fullName evidence="7">Imidazolone-5-propionate hydrolase</fullName>
    </alternativeName>
</protein>
<dbReference type="EC" id="3.5.2.7" evidence="1 7"/>
<feature type="binding site" evidence="7">
    <location>
        <position position="257"/>
    </location>
    <ligand>
        <name>Zn(2+)</name>
        <dbReference type="ChEBI" id="CHEBI:29105"/>
    </ligand>
</feature>
<proteinExistence type="inferred from homology"/>
<feature type="binding site" evidence="7">
    <location>
        <position position="335"/>
    </location>
    <ligand>
        <name>N-formimidoyl-L-glutamate</name>
        <dbReference type="ChEBI" id="CHEBI:58928"/>
    </ligand>
</feature>
<gene>
    <name evidence="7" type="primary">hutI</name>
    <name evidence="9" type="ORF">I8U22_12020</name>
</gene>
<dbReference type="GO" id="GO:0050480">
    <property type="term" value="F:imidazolonepropionase activity"/>
    <property type="evidence" value="ECO:0007669"/>
    <property type="project" value="UniProtKB-EC"/>
</dbReference>
<dbReference type="NCBIfam" id="TIGR01224">
    <property type="entry name" value="hutI"/>
    <property type="match status" value="1"/>
</dbReference>
<dbReference type="SUPFAM" id="SSF51556">
    <property type="entry name" value="Metallo-dependent hydrolases"/>
    <property type="match status" value="1"/>
</dbReference>
<dbReference type="PANTHER" id="PTHR42752:SF1">
    <property type="entry name" value="IMIDAZOLONEPROPIONASE-RELATED"/>
    <property type="match status" value="1"/>
</dbReference>
<feature type="binding site" evidence="7">
    <location>
        <position position="260"/>
    </location>
    <ligand>
        <name>4-imidazolone-5-propanoate</name>
        <dbReference type="ChEBI" id="CHEBI:77893"/>
    </ligand>
</feature>
<evidence type="ECO:0000256" key="2">
    <source>
        <dbReference type="ARBA" id="ARBA00022723"/>
    </source>
</evidence>
<keyword evidence="2 7" id="KW-0479">Metal-binding</keyword>
<dbReference type="PANTHER" id="PTHR42752">
    <property type="entry name" value="IMIDAZOLONEPROPIONASE"/>
    <property type="match status" value="1"/>
</dbReference>
<evidence type="ECO:0000256" key="1">
    <source>
        <dbReference type="ARBA" id="ARBA00012864"/>
    </source>
</evidence>
<evidence type="ECO:0000313" key="9">
    <source>
        <dbReference type="EMBL" id="MBH8589535.1"/>
    </source>
</evidence>
<keyword evidence="5 7" id="KW-0862">Zinc</keyword>
<feature type="binding site" evidence="7">
    <location>
        <position position="89"/>
    </location>
    <ligand>
        <name>Zn(2+)</name>
        <dbReference type="ChEBI" id="CHEBI:29105"/>
    </ligand>
</feature>
<keyword evidence="7" id="KW-0963">Cytoplasm</keyword>
<feature type="binding site" evidence="7">
    <location>
        <position position="331"/>
    </location>
    <ligand>
        <name>Fe(3+)</name>
        <dbReference type="ChEBI" id="CHEBI:29034"/>
    </ligand>
</feature>
<comment type="catalytic activity">
    <reaction evidence="7">
        <text>4-imidazolone-5-propanoate + H2O = N-formimidoyl-L-glutamate</text>
        <dbReference type="Rhea" id="RHEA:23660"/>
        <dbReference type="ChEBI" id="CHEBI:15377"/>
        <dbReference type="ChEBI" id="CHEBI:58928"/>
        <dbReference type="ChEBI" id="CHEBI:77893"/>
        <dbReference type="EC" id="3.5.2.7"/>
    </reaction>
</comment>
<comment type="pathway">
    <text evidence="7">Amino-acid degradation; L-histidine degradation into L-glutamate; N-formimidoyl-L-glutamate from L-histidine: step 3/3.</text>
</comment>
<feature type="binding site" evidence="7">
    <location>
        <position position="159"/>
    </location>
    <ligand>
        <name>4-imidazolone-5-propanoate</name>
        <dbReference type="ChEBI" id="CHEBI:77893"/>
    </ligand>
</feature>
<feature type="domain" description="Amidohydrolase-related" evidence="8">
    <location>
        <begin position="78"/>
        <end position="419"/>
    </location>
</feature>